<evidence type="ECO:0000259" key="5">
    <source>
        <dbReference type="Pfam" id="PF00496"/>
    </source>
</evidence>
<accession>A8I752</accession>
<dbReference type="GO" id="GO:0030288">
    <property type="term" value="C:outer membrane-bounded periplasmic space"/>
    <property type="evidence" value="ECO:0007669"/>
    <property type="project" value="UniProtKB-ARBA"/>
</dbReference>
<dbReference type="AlphaFoldDB" id="A8I752"/>
<dbReference type="Gene3D" id="3.40.190.10">
    <property type="entry name" value="Periplasmic binding protein-like II"/>
    <property type="match status" value="1"/>
</dbReference>
<evidence type="ECO:0000256" key="1">
    <source>
        <dbReference type="ARBA" id="ARBA00004418"/>
    </source>
</evidence>
<dbReference type="CDD" id="cd08502">
    <property type="entry name" value="PBP2_NikA_DppA_OppA_like_16"/>
    <property type="match status" value="1"/>
</dbReference>
<reference evidence="6 7" key="6">
    <citation type="journal article" date="2011" name="Appl. Environ. Microbiol.">
        <title>Involvement of the azorhizobial chromosome partition gene (parA) in the onset of bacteroid differentiation during Sesbania rostrata stem nodule development.</title>
        <authorList>
            <person name="Liu CT."/>
            <person name="Lee KB."/>
            <person name="Wang YS."/>
            <person name="Peng MH."/>
            <person name="Lee KT."/>
            <person name="Suzuki S."/>
            <person name="Suzuki T."/>
            <person name="Oyaizu H."/>
        </authorList>
    </citation>
    <scope>NUCLEOTIDE SEQUENCE [LARGE SCALE GENOMIC DNA]</scope>
    <source>
        <strain evidence="7">ATCC 43989 / DSM 5975 / JCM 20966 / LMG 6465 / NBRC 14845 / NCIMB 13405 / ORS 571</strain>
    </source>
</reference>
<dbReference type="eggNOG" id="COG0747">
    <property type="taxonomic scope" value="Bacteria"/>
</dbReference>
<protein>
    <submittedName>
        <fullName evidence="6">ABC transporter substrate binding protein</fullName>
    </submittedName>
</protein>
<dbReference type="GO" id="GO:0015833">
    <property type="term" value="P:peptide transport"/>
    <property type="evidence" value="ECO:0007669"/>
    <property type="project" value="TreeGrafter"/>
</dbReference>
<dbReference type="PANTHER" id="PTHR30290:SF38">
    <property type="entry name" value="D,D-DIPEPTIDE-BINDING PERIPLASMIC PROTEIN DDPA-RELATED"/>
    <property type="match status" value="1"/>
</dbReference>
<sequence>MTGPAGPPKEQAASAVNLSGPERTGRPSSHGPATAPPRGGHTSHGKRPDKTQDRRSHLPDHPTIPIRGDCCMNWFKTEVSGPRRKALKTLTMASVLALGLSSLAPAAHAAGTTIRAVMHSGLRVLDPIITTAHITRNHGYMIYDTLLSMDANYKPQPQMAEYKVSDDGLTYTLTLRDGLLWHDGTPVTAEDCVASLKRWAQRDTGGQMLMDYAESLTAADAKTIVLKLKKPFGPTLEMLAKPSSVVPFMMPKRIAETPASESITDQIGSGPFKFVKAEFQPGVKVVYEKFDKYVPRKEPPSWTAGGKVAYVDRVEWVNMPDAQTALNAINNGEIDYMEAPPVDLLPLAEANPDIKKFRWTPLNTQTMGQMNVLYPPFDNVKIRRAAMLALGQNDVLAALIGNPEYFAACPSMYGCGVPLSTDAGAPKTFATGDIKAAQALLKEAGYDGTPVVILQPTDVITVAPQPVVAAQALRNAGFKVTLQPMDWQTLVTRRASQAPLAEGGWSLFFTNWIGAEVWTPLVNPMLNTRGKKGGFFGWLDDPEIIKMREEFAAAKTLDEQKAVATKIQQRAYDDAAYVPLGSYYIPALYRTSLSGLIQGPAPLFWNIKKAN</sequence>
<dbReference type="GO" id="GO:0043190">
    <property type="term" value="C:ATP-binding cassette (ABC) transporter complex"/>
    <property type="evidence" value="ECO:0007669"/>
    <property type="project" value="InterPro"/>
</dbReference>
<comment type="similarity">
    <text evidence="2">Belongs to the bacterial solute-binding protein 5 family.</text>
</comment>
<keyword evidence="3" id="KW-0732">Signal</keyword>
<gene>
    <name evidence="6" type="ordered locus">AZC_2080</name>
</gene>
<reference evidence="6 7" key="1">
    <citation type="journal article" date="2007" name="Appl. Environ. Microbiol.">
        <title>Rhizobial factors required for stem nodule maturation and maintenance in Sesbania rostrata-Azorhizobium caulinodans ORS571 symbiosis.</title>
        <authorList>
            <person name="Suzuki S."/>
            <person name="Aono T."/>
            <person name="Lee KB."/>
            <person name="Suzuki T."/>
            <person name="Liu CT."/>
            <person name="Miwa H."/>
            <person name="Wakao S."/>
            <person name="Iki T."/>
            <person name="Oyaizu H."/>
        </authorList>
    </citation>
    <scope>NUCLEOTIDE SEQUENCE [LARGE SCALE GENOMIC DNA]</scope>
    <source>
        <strain evidence="7">ATCC 43989 / DSM 5975 / JCM 20966 / LMG 6465 / NBRC 14845 / NCIMB 13405 / ORS 571</strain>
    </source>
</reference>
<dbReference type="Pfam" id="PF00496">
    <property type="entry name" value="SBP_bac_5"/>
    <property type="match status" value="1"/>
</dbReference>
<feature type="compositionally biased region" description="Basic and acidic residues" evidence="4">
    <location>
        <begin position="46"/>
        <end position="60"/>
    </location>
</feature>
<reference evidence="6 7" key="4">
    <citation type="journal article" date="2009" name="Appl. Environ. Microbiol.">
        <title>Comparative genome-wide transcriptional profiling of Azorhizobium caulinodans ORS571 grown under free-living and symbiotic conditions.</title>
        <authorList>
            <person name="Tsukada S."/>
            <person name="Aono T."/>
            <person name="Akiba N."/>
            <person name="Lee KB."/>
            <person name="Liu CT."/>
            <person name="Toyazaki H."/>
            <person name="Oyaizu H."/>
        </authorList>
    </citation>
    <scope>NUCLEOTIDE SEQUENCE [LARGE SCALE GENOMIC DNA]</scope>
    <source>
        <strain evidence="7">ATCC 43989 / DSM 5975 / JCM 20966 / LMG 6465 / NBRC 14845 / NCIMB 13405 / ORS 571</strain>
    </source>
</reference>
<dbReference type="GO" id="GO:1904680">
    <property type="term" value="F:peptide transmembrane transporter activity"/>
    <property type="evidence" value="ECO:0007669"/>
    <property type="project" value="TreeGrafter"/>
</dbReference>
<dbReference type="SUPFAM" id="SSF53850">
    <property type="entry name" value="Periplasmic binding protein-like II"/>
    <property type="match status" value="1"/>
</dbReference>
<dbReference type="PANTHER" id="PTHR30290">
    <property type="entry name" value="PERIPLASMIC BINDING COMPONENT OF ABC TRANSPORTER"/>
    <property type="match status" value="1"/>
</dbReference>
<organism evidence="6 7">
    <name type="scientific">Azorhizobium caulinodans (strain ATCC 43989 / DSM 5975 / JCM 20966 / LMG 6465 / NBRC 14845 / NCIMB 13405 / ORS 571)</name>
    <dbReference type="NCBI Taxonomy" id="438753"/>
    <lineage>
        <taxon>Bacteria</taxon>
        <taxon>Pseudomonadati</taxon>
        <taxon>Pseudomonadota</taxon>
        <taxon>Alphaproteobacteria</taxon>
        <taxon>Hyphomicrobiales</taxon>
        <taxon>Xanthobacteraceae</taxon>
        <taxon>Azorhizobium</taxon>
    </lineage>
</organism>
<dbReference type="STRING" id="438753.AZC_2080"/>
<dbReference type="InterPro" id="IPR039424">
    <property type="entry name" value="SBP_5"/>
</dbReference>
<dbReference type="Gene3D" id="3.10.105.10">
    <property type="entry name" value="Dipeptide-binding Protein, Domain 3"/>
    <property type="match status" value="1"/>
</dbReference>
<evidence type="ECO:0000313" key="7">
    <source>
        <dbReference type="Proteomes" id="UP000000270"/>
    </source>
</evidence>
<dbReference type="EMBL" id="AP009384">
    <property type="protein sequence ID" value="BAF88078.1"/>
    <property type="molecule type" value="Genomic_DNA"/>
</dbReference>
<dbReference type="InterPro" id="IPR030678">
    <property type="entry name" value="Peptide/Ni-bd"/>
</dbReference>
<evidence type="ECO:0000256" key="3">
    <source>
        <dbReference type="ARBA" id="ARBA00022729"/>
    </source>
</evidence>
<reference evidence="7" key="2">
    <citation type="submission" date="2007-04" db="EMBL/GenBank/DDBJ databases">
        <title>Complete genome sequence of the nitrogen-fixing bacterium Azorhizobium caulinodans ORS571.</title>
        <authorList>
            <person name="Lee K.B."/>
            <person name="Backer P.D."/>
            <person name="Aono T."/>
            <person name="Liu C.T."/>
            <person name="Suzuki S."/>
            <person name="Suzuki T."/>
            <person name="Kaneko T."/>
            <person name="Yamada M."/>
            <person name="Tabata S."/>
            <person name="Kupfer D.M."/>
            <person name="Najar F.Z."/>
            <person name="Wiley G.B."/>
            <person name="Roe B."/>
            <person name="Binnewies T."/>
            <person name="Ussery D."/>
            <person name="Vereecke D."/>
            <person name="Gevers D."/>
            <person name="Holsters M."/>
            <person name="Oyaizu H."/>
        </authorList>
    </citation>
    <scope>NUCLEOTIDE SEQUENCE [LARGE SCALE GENOMIC DNA]</scope>
    <source>
        <strain evidence="7">ATCC 43989 / DSM 5975 / JCM 20966 / LMG 6465 / NBRC 14845 / NCIMB 13405 / ORS 571</strain>
    </source>
</reference>
<feature type="domain" description="Solute-binding protein family 5" evidence="5">
    <location>
        <begin position="154"/>
        <end position="518"/>
    </location>
</feature>
<comment type="subcellular location">
    <subcellularLocation>
        <location evidence="1">Periplasm</location>
    </subcellularLocation>
</comment>
<evidence type="ECO:0000256" key="4">
    <source>
        <dbReference type="SAM" id="MobiDB-lite"/>
    </source>
</evidence>
<dbReference type="HOGENOM" id="CLU_017028_7_1_5"/>
<reference evidence="6 7" key="3">
    <citation type="journal article" date="2008" name="BMC Genomics">
        <title>The genome of the versatile nitrogen fixer Azorhizobium caulinodans ORS571.</title>
        <authorList>
            <person name="Lee KB."/>
            <person name="Backer P.D."/>
            <person name="Aono T."/>
            <person name="Liu CT."/>
            <person name="Suzuki S."/>
            <person name="Suzuki T."/>
            <person name="Kaneko T."/>
            <person name="Yamada M."/>
            <person name="Tabata S."/>
            <person name="Kupfer D.M."/>
            <person name="Najar F.Z."/>
            <person name="Wiley G.B."/>
            <person name="Roe B."/>
            <person name="Binnewies T.T."/>
            <person name="Ussery D.W."/>
            <person name="D'Haeze W."/>
            <person name="Herder J.D."/>
            <person name="Gevers D."/>
            <person name="Vereecke D."/>
            <person name="Holsters M."/>
            <person name="Oyaizu H."/>
        </authorList>
    </citation>
    <scope>NUCLEOTIDE SEQUENCE [LARGE SCALE GENOMIC DNA]</scope>
    <source>
        <strain evidence="7">ATCC 43989 / DSM 5975 / JCM 20966 / LMG 6465 / NBRC 14845 / NCIMB 13405 / ORS 571</strain>
    </source>
</reference>
<dbReference type="Proteomes" id="UP000000270">
    <property type="component" value="Chromosome"/>
</dbReference>
<dbReference type="PIRSF" id="PIRSF002741">
    <property type="entry name" value="MppA"/>
    <property type="match status" value="1"/>
</dbReference>
<dbReference type="InterPro" id="IPR000914">
    <property type="entry name" value="SBP_5_dom"/>
</dbReference>
<evidence type="ECO:0000256" key="2">
    <source>
        <dbReference type="ARBA" id="ARBA00005695"/>
    </source>
</evidence>
<proteinExistence type="inferred from homology"/>
<dbReference type="KEGG" id="azc:AZC_2080"/>
<name>A8I752_AZOC5</name>
<keyword evidence="7" id="KW-1185">Reference proteome</keyword>
<reference evidence="6 7" key="5">
    <citation type="journal article" date="2010" name="Appl. Environ. Microbiol.">
        <title>phrR-like gene praR of Azorhizobium caulinodans ORS571 is essential for symbiosis with Sesbania rostrata and is involved in expression of reb genes.</title>
        <authorList>
            <person name="Akiba N."/>
            <person name="Aono T."/>
            <person name="Toyazaki H."/>
            <person name="Sato S."/>
            <person name="Oyaizu H."/>
        </authorList>
    </citation>
    <scope>NUCLEOTIDE SEQUENCE [LARGE SCALE GENOMIC DNA]</scope>
    <source>
        <strain evidence="7">ATCC 43989 / DSM 5975 / JCM 20966 / LMG 6465 / NBRC 14845 / NCIMB 13405 / ORS 571</strain>
    </source>
</reference>
<feature type="region of interest" description="Disordered" evidence="4">
    <location>
        <begin position="1"/>
        <end position="64"/>
    </location>
</feature>
<evidence type="ECO:0000313" key="6">
    <source>
        <dbReference type="EMBL" id="BAF88078.1"/>
    </source>
</evidence>